<evidence type="ECO:0000313" key="9">
    <source>
        <dbReference type="EMBL" id="OIM21907.1"/>
    </source>
</evidence>
<keyword evidence="5 7" id="KW-1133">Transmembrane helix</keyword>
<dbReference type="RefSeq" id="WP_032817262.1">
    <property type="nucleotide sequence ID" value="NZ_LR031358.1"/>
</dbReference>
<feature type="transmembrane region" description="Helical" evidence="7">
    <location>
        <begin position="14"/>
        <end position="38"/>
    </location>
</feature>
<evidence type="ECO:0000256" key="6">
    <source>
        <dbReference type="ARBA" id="ARBA00023136"/>
    </source>
</evidence>
<organism evidence="9 11">
    <name type="scientific">Oenococcus oeni</name>
    <name type="common">Leuconostoc oenos</name>
    <dbReference type="NCBI Taxonomy" id="1247"/>
    <lineage>
        <taxon>Bacteria</taxon>
        <taxon>Bacillati</taxon>
        <taxon>Bacillota</taxon>
        <taxon>Bacilli</taxon>
        <taxon>Lactobacillales</taxon>
        <taxon>Lactobacillaceae</taxon>
        <taxon>Oenococcus</taxon>
    </lineage>
</organism>
<dbReference type="PANTHER" id="PTHR23517">
    <property type="entry name" value="RESISTANCE PROTEIN MDTM, PUTATIVE-RELATED-RELATED"/>
    <property type="match status" value="1"/>
</dbReference>
<dbReference type="SUPFAM" id="SSF103473">
    <property type="entry name" value="MFS general substrate transporter"/>
    <property type="match status" value="1"/>
</dbReference>
<name>A0A6N4A8S1_OENOE</name>
<reference evidence="10 12" key="2">
    <citation type="submission" date="2018-08" db="EMBL/GenBank/DDBJ databases">
        <authorList>
            <person name="Lorentzen P. G. S. M."/>
        </authorList>
    </citation>
    <scope>NUCLEOTIDE SEQUENCE [LARGE SCALE GENOMIC DNA]</scope>
    <source>
        <strain evidence="10 12">CRBO_1381</strain>
    </source>
</reference>
<keyword evidence="6 7" id="KW-0472">Membrane</keyword>
<evidence type="ECO:0000313" key="11">
    <source>
        <dbReference type="Proteomes" id="UP000181728"/>
    </source>
</evidence>
<comment type="subcellular location">
    <subcellularLocation>
        <location evidence="1">Cell membrane</location>
        <topology evidence="1">Multi-pass membrane protein</topology>
    </subcellularLocation>
</comment>
<dbReference type="InterPro" id="IPR050171">
    <property type="entry name" value="MFS_Transporters"/>
</dbReference>
<sequence length="402" mass="43824">MDYFSNYRNLPREIYILFISRIIDAAGSFVQPLLTLILTEKIGLSAAESGLYITILGSLSAPGMIIGGKLTDLIGRKKIILLSQIPGALVLMLCASIKSSSMLLVYLLILSSILYSISSPAYDALLADITVPKNRQASYSLSYMGWNLGYAIGPILGGLLFKNALPFLFFGDGVTTLISMILVATFIGETKGKKDQEINSEKRPLEISQEGSVFHILFQRPILIFFALILFCYDFVYAQWGFALPLQLADLFGKNGAALYGTLASFNGILVIILTPLLTKVTKKIPAITVMSIGGFCYVLSFGSLAFVHILFLFYLDLFIMTIGEILISINSSVFIADHTPLSHRGRISAIIPIVTGAGYVVSPLVMGNFISYASIKDAWFLAGAIVFIAACLMSLLKRINN</sequence>
<feature type="transmembrane region" description="Helical" evidence="7">
    <location>
        <begin position="257"/>
        <end position="278"/>
    </location>
</feature>
<keyword evidence="2" id="KW-0813">Transport</keyword>
<dbReference type="Gene3D" id="1.20.1250.20">
    <property type="entry name" value="MFS general substrate transporter like domains"/>
    <property type="match status" value="1"/>
</dbReference>
<feature type="transmembrane region" description="Helical" evidence="7">
    <location>
        <begin position="143"/>
        <end position="161"/>
    </location>
</feature>
<feature type="transmembrane region" description="Helical" evidence="7">
    <location>
        <begin position="290"/>
        <end position="312"/>
    </location>
</feature>
<dbReference type="InterPro" id="IPR020846">
    <property type="entry name" value="MFS_dom"/>
</dbReference>
<evidence type="ECO:0000256" key="2">
    <source>
        <dbReference type="ARBA" id="ARBA00022448"/>
    </source>
</evidence>
<feature type="transmembrane region" description="Helical" evidence="7">
    <location>
        <begin position="167"/>
        <end position="187"/>
    </location>
</feature>
<dbReference type="EMBL" id="LR031358">
    <property type="protein sequence ID" value="VDB97286.1"/>
    <property type="molecule type" value="Genomic_DNA"/>
</dbReference>
<evidence type="ECO:0000256" key="1">
    <source>
        <dbReference type="ARBA" id="ARBA00004651"/>
    </source>
</evidence>
<dbReference type="Proteomes" id="UP000294726">
    <property type="component" value="Chromosome"/>
</dbReference>
<feature type="transmembrane region" description="Helical" evidence="7">
    <location>
        <begin position="50"/>
        <end position="67"/>
    </location>
</feature>
<feature type="transmembrane region" description="Helical" evidence="7">
    <location>
        <begin position="79"/>
        <end position="98"/>
    </location>
</feature>
<evidence type="ECO:0000313" key="12">
    <source>
        <dbReference type="Proteomes" id="UP000294726"/>
    </source>
</evidence>
<evidence type="ECO:0000256" key="5">
    <source>
        <dbReference type="ARBA" id="ARBA00022989"/>
    </source>
</evidence>
<protein>
    <submittedName>
        <fullName evidence="9">MFS transporter</fullName>
    </submittedName>
</protein>
<evidence type="ECO:0000313" key="10">
    <source>
        <dbReference type="EMBL" id="VDB97286.1"/>
    </source>
</evidence>
<dbReference type="EMBL" id="MLOK01000019">
    <property type="protein sequence ID" value="OIM21907.1"/>
    <property type="molecule type" value="Genomic_DNA"/>
</dbReference>
<feature type="transmembrane region" description="Helical" evidence="7">
    <location>
        <begin position="379"/>
        <end position="397"/>
    </location>
</feature>
<dbReference type="InterPro" id="IPR011701">
    <property type="entry name" value="MFS"/>
</dbReference>
<evidence type="ECO:0000256" key="3">
    <source>
        <dbReference type="ARBA" id="ARBA00022475"/>
    </source>
</evidence>
<feature type="domain" description="Major facilitator superfamily (MFS) profile" evidence="8">
    <location>
        <begin position="13"/>
        <end position="402"/>
    </location>
</feature>
<dbReference type="InterPro" id="IPR036259">
    <property type="entry name" value="MFS_trans_sf"/>
</dbReference>
<feature type="transmembrane region" description="Helical" evidence="7">
    <location>
        <begin position="348"/>
        <end position="367"/>
    </location>
</feature>
<reference evidence="9 11" key="1">
    <citation type="journal article" date="2016" name="BMC Genomics">
        <title>Consensus pan-genome assembly of the specialised wine bacterium Oenococcus oeni.</title>
        <authorList>
            <person name="Sternes P.R."/>
            <person name="Borneman A.R."/>
        </authorList>
    </citation>
    <scope>NUCLEOTIDE SEQUENCE [LARGE SCALE GENOMIC DNA]</scope>
    <source>
        <strain evidence="9 11">AWRIB661</strain>
    </source>
</reference>
<evidence type="ECO:0000256" key="4">
    <source>
        <dbReference type="ARBA" id="ARBA00022692"/>
    </source>
</evidence>
<proteinExistence type="predicted"/>
<dbReference type="PROSITE" id="PS50850">
    <property type="entry name" value="MFS"/>
    <property type="match status" value="1"/>
</dbReference>
<dbReference type="AlphaFoldDB" id="A0A6N4A8S1"/>
<gene>
    <name evidence="9" type="ORF">ATX59_01510</name>
    <name evidence="10" type="ORF">OENI_0290</name>
</gene>
<keyword evidence="4 7" id="KW-0812">Transmembrane</keyword>
<dbReference type="Pfam" id="PF07690">
    <property type="entry name" value="MFS_1"/>
    <property type="match status" value="1"/>
</dbReference>
<keyword evidence="3" id="KW-1003">Cell membrane</keyword>
<feature type="transmembrane region" description="Helical" evidence="7">
    <location>
        <begin position="104"/>
        <end position="122"/>
    </location>
</feature>
<dbReference type="Proteomes" id="UP000181728">
    <property type="component" value="Unassembled WGS sequence"/>
</dbReference>
<evidence type="ECO:0000259" key="8">
    <source>
        <dbReference type="PROSITE" id="PS50850"/>
    </source>
</evidence>
<feature type="transmembrane region" description="Helical" evidence="7">
    <location>
        <begin position="318"/>
        <end position="336"/>
    </location>
</feature>
<evidence type="ECO:0000256" key="7">
    <source>
        <dbReference type="SAM" id="Phobius"/>
    </source>
</evidence>
<dbReference type="GO" id="GO:0022857">
    <property type="term" value="F:transmembrane transporter activity"/>
    <property type="evidence" value="ECO:0007669"/>
    <property type="project" value="InterPro"/>
</dbReference>
<accession>A0A6N4A8S1</accession>
<feature type="transmembrane region" description="Helical" evidence="7">
    <location>
        <begin position="222"/>
        <end position="242"/>
    </location>
</feature>
<dbReference type="GO" id="GO:0005886">
    <property type="term" value="C:plasma membrane"/>
    <property type="evidence" value="ECO:0007669"/>
    <property type="project" value="UniProtKB-SubCell"/>
</dbReference>